<evidence type="ECO:0000256" key="5">
    <source>
        <dbReference type="SAM" id="MobiDB-lite"/>
    </source>
</evidence>
<keyword evidence="3 6" id="KW-1133">Transmembrane helix</keyword>
<feature type="region of interest" description="Disordered" evidence="5">
    <location>
        <begin position="60"/>
        <end position="79"/>
    </location>
</feature>
<evidence type="ECO:0000256" key="6">
    <source>
        <dbReference type="SAM" id="Phobius"/>
    </source>
</evidence>
<sequence length="181" mass="18558">MQWYYSKNGSQLGPISTEDIKAKLASSEIAATDLVWKEGMADWVPAGQVGELRSSVATPAAAPSLETPTASPAPVTPVTPYSPPAAAPGQAIQPSAGGEIPNYLWQSIVVTILCCWPLGIPAIVFAAKVDGLKARGDIAGALAASKNAKTWTWVCFGSGLVVIALYVILVVVGGIAGAANQ</sequence>
<evidence type="ECO:0000313" key="9">
    <source>
        <dbReference type="Proteomes" id="UP000676169"/>
    </source>
</evidence>
<dbReference type="InterPro" id="IPR007593">
    <property type="entry name" value="CD225/Dispanin_fam"/>
</dbReference>
<comment type="subcellular location">
    <subcellularLocation>
        <location evidence="1">Membrane</location>
    </subcellularLocation>
</comment>
<dbReference type="AlphaFoldDB" id="A0A975G8Q6"/>
<feature type="transmembrane region" description="Helical" evidence="6">
    <location>
        <begin position="103"/>
        <end position="129"/>
    </location>
</feature>
<accession>A0A975G8Q6</accession>
<dbReference type="PANTHER" id="PTHR14948">
    <property type="entry name" value="NG5"/>
    <property type="match status" value="1"/>
</dbReference>
<name>A0A975G8Q6_9BACT</name>
<evidence type="ECO:0000256" key="3">
    <source>
        <dbReference type="ARBA" id="ARBA00022989"/>
    </source>
</evidence>
<dbReference type="GO" id="GO:0016020">
    <property type="term" value="C:membrane"/>
    <property type="evidence" value="ECO:0007669"/>
    <property type="project" value="UniProtKB-SubCell"/>
</dbReference>
<organism evidence="8 9">
    <name type="scientific">Luteolibacter ambystomatis</name>
    <dbReference type="NCBI Taxonomy" id="2824561"/>
    <lineage>
        <taxon>Bacteria</taxon>
        <taxon>Pseudomonadati</taxon>
        <taxon>Verrucomicrobiota</taxon>
        <taxon>Verrucomicrobiia</taxon>
        <taxon>Verrucomicrobiales</taxon>
        <taxon>Verrucomicrobiaceae</taxon>
        <taxon>Luteolibacter</taxon>
    </lineage>
</organism>
<evidence type="ECO:0000313" key="8">
    <source>
        <dbReference type="EMBL" id="QUE51424.1"/>
    </source>
</evidence>
<keyword evidence="4 6" id="KW-0472">Membrane</keyword>
<dbReference type="PANTHER" id="PTHR14948:SF25">
    <property type="entry name" value="DUF4190 DOMAIN-CONTAINING PROTEIN"/>
    <property type="match status" value="1"/>
</dbReference>
<dbReference type="EMBL" id="CP073100">
    <property type="protein sequence ID" value="QUE51424.1"/>
    <property type="molecule type" value="Genomic_DNA"/>
</dbReference>
<keyword evidence="9" id="KW-1185">Reference proteome</keyword>
<evidence type="ECO:0000256" key="2">
    <source>
        <dbReference type="ARBA" id="ARBA00022692"/>
    </source>
</evidence>
<feature type="domain" description="GYF" evidence="7">
    <location>
        <begin position="3"/>
        <end position="52"/>
    </location>
</feature>
<protein>
    <submittedName>
        <fullName evidence="8">CD225/dispanin family protein</fullName>
    </submittedName>
</protein>
<dbReference type="RefSeq" id="WP_211631563.1">
    <property type="nucleotide sequence ID" value="NZ_CP073100.1"/>
</dbReference>
<evidence type="ECO:0000256" key="4">
    <source>
        <dbReference type="ARBA" id="ARBA00023136"/>
    </source>
</evidence>
<dbReference type="InterPro" id="IPR051423">
    <property type="entry name" value="CD225/Dispanin"/>
</dbReference>
<proteinExistence type="predicted"/>
<dbReference type="KEGG" id="lamb:KBB96_00665"/>
<dbReference type="InterPro" id="IPR025640">
    <property type="entry name" value="GYF_2"/>
</dbReference>
<evidence type="ECO:0000259" key="7">
    <source>
        <dbReference type="Pfam" id="PF14237"/>
    </source>
</evidence>
<reference evidence="8" key="1">
    <citation type="submission" date="2021-04" db="EMBL/GenBank/DDBJ databases">
        <title>Luteolibacter sp. 32A isolated from the skin of an Anderson's salamander (Ambystoma andersonii).</title>
        <authorList>
            <person name="Spergser J."/>
            <person name="Busse H.-J."/>
        </authorList>
    </citation>
    <scope>NUCLEOTIDE SEQUENCE</scope>
    <source>
        <strain evidence="8">32A</strain>
    </source>
</reference>
<dbReference type="Proteomes" id="UP000676169">
    <property type="component" value="Chromosome"/>
</dbReference>
<gene>
    <name evidence="8" type="ORF">KBB96_00665</name>
</gene>
<dbReference type="Pfam" id="PF14237">
    <property type="entry name" value="GYF_2"/>
    <property type="match status" value="1"/>
</dbReference>
<feature type="transmembrane region" description="Helical" evidence="6">
    <location>
        <begin position="150"/>
        <end position="179"/>
    </location>
</feature>
<keyword evidence="2 6" id="KW-0812">Transmembrane</keyword>
<dbReference type="Pfam" id="PF04505">
    <property type="entry name" value="CD225"/>
    <property type="match status" value="1"/>
</dbReference>
<evidence type="ECO:0000256" key="1">
    <source>
        <dbReference type="ARBA" id="ARBA00004370"/>
    </source>
</evidence>